<organism evidence="1 2">
    <name type="scientific">Nocardioides kribbensis</name>
    <dbReference type="NCBI Taxonomy" id="305517"/>
    <lineage>
        <taxon>Bacteria</taxon>
        <taxon>Bacillati</taxon>
        <taxon>Actinomycetota</taxon>
        <taxon>Actinomycetes</taxon>
        <taxon>Propionibacteriales</taxon>
        <taxon>Nocardioidaceae</taxon>
        <taxon>Nocardioides</taxon>
    </lineage>
</organism>
<keyword evidence="2" id="KW-1185">Reference proteome</keyword>
<dbReference type="Proteomes" id="UP001482520">
    <property type="component" value="Unassembled WGS sequence"/>
</dbReference>
<proteinExistence type="predicted"/>
<dbReference type="RefSeq" id="WP_349804278.1">
    <property type="nucleotide sequence ID" value="NZ_JBEGDP010000006.1"/>
</dbReference>
<gene>
    <name evidence="1" type="ORF">V6R90_07465</name>
</gene>
<dbReference type="EMBL" id="JBEGDP010000006">
    <property type="protein sequence ID" value="MEQ7847114.1"/>
    <property type="molecule type" value="Genomic_DNA"/>
</dbReference>
<protein>
    <submittedName>
        <fullName evidence="1">Uncharacterized protein</fullName>
    </submittedName>
</protein>
<evidence type="ECO:0000313" key="1">
    <source>
        <dbReference type="EMBL" id="MEQ7847114.1"/>
    </source>
</evidence>
<evidence type="ECO:0000313" key="2">
    <source>
        <dbReference type="Proteomes" id="UP001482520"/>
    </source>
</evidence>
<accession>A0ABV1NXA5</accession>
<reference evidence="1 2" key="1">
    <citation type="submission" date="2024-02" db="EMBL/GenBank/DDBJ databases">
        <title>Full genome sequence of Nocardioides kribbensis.</title>
        <authorList>
            <person name="Poletto B.L."/>
            <person name="Silva G."/>
            <person name="Galante D."/>
            <person name="Campos K.R."/>
            <person name="Santos M.B.N."/>
            <person name="Sacchi C.T."/>
        </authorList>
    </citation>
    <scope>NUCLEOTIDE SEQUENCE [LARGE SCALE GENOMIC DNA]</scope>
    <source>
        <strain evidence="1 2">O4R</strain>
    </source>
</reference>
<comment type="caution">
    <text evidence="1">The sequence shown here is derived from an EMBL/GenBank/DDBJ whole genome shotgun (WGS) entry which is preliminary data.</text>
</comment>
<name>A0ABV1NXA5_9ACTN</name>
<sequence>MPRHLAVLAEQEREVSDYAREWVARRDGFEPSPVCVLRPLAGAMDLVSAAFDALDRRFAALWADVVDDVESALAGLEAADLDASASAALLHRDVAGAGA</sequence>